<sequence length="65" mass="7671">MVSNKQIQNSTCTCKSKDHKKEKKKKIKHKVFFSCKMNEKRKQSLKVSDPTAIAKENSKRWKENC</sequence>
<dbReference type="AlphaFoldDB" id="A0A9I9EI88"/>
<feature type="region of interest" description="Disordered" evidence="1">
    <location>
        <begin position="1"/>
        <end position="21"/>
    </location>
</feature>
<dbReference type="EnsemblPlants" id="MELO3C034210.2.1">
    <property type="protein sequence ID" value="MELO3C034210.2.1"/>
    <property type="gene ID" value="MELO3C034210.2"/>
</dbReference>
<evidence type="ECO:0000313" key="2">
    <source>
        <dbReference type="EnsemblPlants" id="MELO3C034210.2.1"/>
    </source>
</evidence>
<protein>
    <submittedName>
        <fullName evidence="2">Uncharacterized protein</fullName>
    </submittedName>
</protein>
<proteinExistence type="predicted"/>
<accession>A0A9I9EI88</accession>
<reference evidence="2" key="1">
    <citation type="submission" date="2023-03" db="UniProtKB">
        <authorList>
            <consortium name="EnsemblPlants"/>
        </authorList>
    </citation>
    <scope>IDENTIFICATION</scope>
</reference>
<name>A0A9I9EI88_CUCME</name>
<evidence type="ECO:0000256" key="1">
    <source>
        <dbReference type="SAM" id="MobiDB-lite"/>
    </source>
</evidence>
<organism evidence="2">
    <name type="scientific">Cucumis melo</name>
    <name type="common">Muskmelon</name>
    <dbReference type="NCBI Taxonomy" id="3656"/>
    <lineage>
        <taxon>Eukaryota</taxon>
        <taxon>Viridiplantae</taxon>
        <taxon>Streptophyta</taxon>
        <taxon>Embryophyta</taxon>
        <taxon>Tracheophyta</taxon>
        <taxon>Spermatophyta</taxon>
        <taxon>Magnoliopsida</taxon>
        <taxon>eudicotyledons</taxon>
        <taxon>Gunneridae</taxon>
        <taxon>Pentapetalae</taxon>
        <taxon>rosids</taxon>
        <taxon>fabids</taxon>
        <taxon>Cucurbitales</taxon>
        <taxon>Cucurbitaceae</taxon>
        <taxon>Benincaseae</taxon>
        <taxon>Cucumis</taxon>
    </lineage>
</organism>
<feature type="compositionally biased region" description="Polar residues" evidence="1">
    <location>
        <begin position="1"/>
        <end position="13"/>
    </location>
</feature>
<dbReference type="Gramene" id="MELO3C034210.2.1">
    <property type="protein sequence ID" value="MELO3C034210.2.1"/>
    <property type="gene ID" value="MELO3C034210.2"/>
</dbReference>